<evidence type="ECO:0000313" key="3">
    <source>
        <dbReference type="Proteomes" id="UP000681075"/>
    </source>
</evidence>
<proteinExistence type="predicted"/>
<feature type="signal peptide" evidence="1">
    <location>
        <begin position="1"/>
        <end position="25"/>
    </location>
</feature>
<keyword evidence="1" id="KW-0732">Signal</keyword>
<dbReference type="RefSeq" id="WP_420242105.1">
    <property type="nucleotide sequence ID" value="NZ_BOPV01000001.1"/>
</dbReference>
<keyword evidence="3" id="KW-1185">Reference proteome</keyword>
<sequence>MRMWKAALALALIALPLGVSTAAQAQQWAPNANMPYFDTRGWVEQFNRRLNFISARVDEAIAERRVNWREARGLRAQRDHLRDVEREALADRYITRPERERLESELGLLARRLRIDVRSNNW</sequence>
<name>A0A8S8X8K1_9PROT</name>
<gene>
    <name evidence="2" type="ORF">TMPK1_12410</name>
</gene>
<accession>A0A8S8X8K1</accession>
<feature type="chain" id="PRO_5035807460" evidence="1">
    <location>
        <begin position="26"/>
        <end position="122"/>
    </location>
</feature>
<protein>
    <submittedName>
        <fullName evidence="2">Uncharacterized protein</fullName>
    </submittedName>
</protein>
<dbReference type="EMBL" id="BOPV01000001">
    <property type="protein sequence ID" value="GIL39004.1"/>
    <property type="molecule type" value="Genomic_DNA"/>
</dbReference>
<comment type="caution">
    <text evidence="2">The sequence shown here is derived from an EMBL/GenBank/DDBJ whole genome shotgun (WGS) entry which is preliminary data.</text>
</comment>
<organism evidence="2 3">
    <name type="scientific">Roseiterribacter gracilis</name>
    <dbReference type="NCBI Taxonomy" id="2812848"/>
    <lineage>
        <taxon>Bacteria</taxon>
        <taxon>Pseudomonadati</taxon>
        <taxon>Pseudomonadota</taxon>
        <taxon>Alphaproteobacteria</taxon>
        <taxon>Rhodospirillales</taxon>
        <taxon>Roseiterribacteraceae</taxon>
        <taxon>Roseiterribacter</taxon>
    </lineage>
</organism>
<evidence type="ECO:0000313" key="2">
    <source>
        <dbReference type="EMBL" id="GIL39004.1"/>
    </source>
</evidence>
<evidence type="ECO:0000256" key="1">
    <source>
        <dbReference type="SAM" id="SignalP"/>
    </source>
</evidence>
<dbReference type="AlphaFoldDB" id="A0A8S8X8K1"/>
<reference evidence="2" key="1">
    <citation type="submission" date="2021-02" db="EMBL/GenBank/DDBJ databases">
        <title>Genome sequence of Rhodospirillales sp. strain TMPK1 isolated from soil.</title>
        <authorList>
            <person name="Nakai R."/>
            <person name="Kusada H."/>
            <person name="Tamaki H."/>
        </authorList>
    </citation>
    <scope>NUCLEOTIDE SEQUENCE</scope>
    <source>
        <strain evidence="2">TMPK1</strain>
    </source>
</reference>
<dbReference type="Proteomes" id="UP000681075">
    <property type="component" value="Unassembled WGS sequence"/>
</dbReference>